<feature type="transmembrane region" description="Helical" evidence="1">
    <location>
        <begin position="16"/>
        <end position="39"/>
    </location>
</feature>
<dbReference type="AlphaFoldDB" id="A0A271J4L0"/>
<proteinExistence type="predicted"/>
<comment type="caution">
    <text evidence="2">The sequence shown here is derived from an EMBL/GenBank/DDBJ whole genome shotgun (WGS) entry which is preliminary data.</text>
</comment>
<evidence type="ECO:0000313" key="3">
    <source>
        <dbReference type="Proteomes" id="UP000216339"/>
    </source>
</evidence>
<name>A0A271J4L0_9BACT</name>
<dbReference type="RefSeq" id="WP_095512134.1">
    <property type="nucleotide sequence ID" value="NZ_MQWD01000001.1"/>
</dbReference>
<gene>
    <name evidence="2" type="ORF">BSZ37_19510</name>
</gene>
<feature type="transmembrane region" description="Helical" evidence="1">
    <location>
        <begin position="59"/>
        <end position="82"/>
    </location>
</feature>
<evidence type="ECO:0000313" key="2">
    <source>
        <dbReference type="EMBL" id="PAP78456.1"/>
    </source>
</evidence>
<accession>A0A271J4L0</accession>
<dbReference type="EMBL" id="MQWD01000001">
    <property type="protein sequence ID" value="PAP78456.1"/>
    <property type="molecule type" value="Genomic_DNA"/>
</dbReference>
<keyword evidence="1" id="KW-0472">Membrane</keyword>
<reference evidence="2 3" key="1">
    <citation type="submission" date="2016-11" db="EMBL/GenBank/DDBJ databases">
        <title>Study of marine rhodopsin-containing bacteria.</title>
        <authorList>
            <person name="Yoshizawa S."/>
            <person name="Kumagai Y."/>
            <person name="Kogure K."/>
        </authorList>
    </citation>
    <scope>NUCLEOTIDE SEQUENCE [LARGE SCALE GENOMIC DNA]</scope>
    <source>
        <strain evidence="2 3">SAORIC-28</strain>
    </source>
</reference>
<keyword evidence="3" id="KW-1185">Reference proteome</keyword>
<feature type="transmembrane region" description="Helical" evidence="1">
    <location>
        <begin position="168"/>
        <end position="189"/>
    </location>
</feature>
<keyword evidence="1" id="KW-1133">Transmembrane helix</keyword>
<organism evidence="2 3">
    <name type="scientific">Rubrivirga marina</name>
    <dbReference type="NCBI Taxonomy" id="1196024"/>
    <lineage>
        <taxon>Bacteria</taxon>
        <taxon>Pseudomonadati</taxon>
        <taxon>Rhodothermota</taxon>
        <taxon>Rhodothermia</taxon>
        <taxon>Rhodothermales</taxon>
        <taxon>Rubricoccaceae</taxon>
        <taxon>Rubrivirga</taxon>
    </lineage>
</organism>
<keyword evidence="1" id="KW-0812">Transmembrane</keyword>
<sequence length="299" mass="31990">MVPAPLPFRLAPRRAVANLLFGMIWAEVLVVVLDVWLHLGGGVASPDLAGWFDAASERGVGSWLSVTQTVLLALTLWAVVAVVRQSGAARARVVGWVVLAAFMSYLALDDGTRLHERVGAAFEDSAASKRGIGAAFPSYYWQLVLGPAFAGMGLFMAVFLWREFRESGLWKYVGGAFALLATAVALDFVDGLADGHPLDLYGQLGSLAAVEARAAAWFELPGPAAVLHLSRIVEESLEMAAMTLLWVAFLTHLTRLAPGVLLTWAPEEPARSRVLRADLAPELKPGEAEPSARPKPAAV</sequence>
<dbReference type="Proteomes" id="UP000216339">
    <property type="component" value="Unassembled WGS sequence"/>
</dbReference>
<feature type="transmembrane region" description="Helical" evidence="1">
    <location>
        <begin position="139"/>
        <end position="161"/>
    </location>
</feature>
<protein>
    <submittedName>
        <fullName evidence="2">Uncharacterized protein</fullName>
    </submittedName>
</protein>
<feature type="transmembrane region" description="Helical" evidence="1">
    <location>
        <begin position="89"/>
        <end position="108"/>
    </location>
</feature>
<evidence type="ECO:0000256" key="1">
    <source>
        <dbReference type="SAM" id="Phobius"/>
    </source>
</evidence>